<dbReference type="AlphaFoldDB" id="A0A0F9HWQ8"/>
<organism evidence="2">
    <name type="scientific">marine sediment metagenome</name>
    <dbReference type="NCBI Taxonomy" id="412755"/>
    <lineage>
        <taxon>unclassified sequences</taxon>
        <taxon>metagenomes</taxon>
        <taxon>ecological metagenomes</taxon>
    </lineage>
</organism>
<reference evidence="2" key="1">
    <citation type="journal article" date="2015" name="Nature">
        <title>Complex archaea that bridge the gap between prokaryotes and eukaryotes.</title>
        <authorList>
            <person name="Spang A."/>
            <person name="Saw J.H."/>
            <person name="Jorgensen S.L."/>
            <person name="Zaremba-Niedzwiedzka K."/>
            <person name="Martijn J."/>
            <person name="Lind A.E."/>
            <person name="van Eijk R."/>
            <person name="Schleper C."/>
            <person name="Guy L."/>
            <person name="Ettema T.J."/>
        </authorList>
    </citation>
    <scope>NUCLEOTIDE SEQUENCE</scope>
</reference>
<evidence type="ECO:0000256" key="1">
    <source>
        <dbReference type="SAM" id="MobiDB-lite"/>
    </source>
</evidence>
<feature type="region of interest" description="Disordered" evidence="1">
    <location>
        <begin position="510"/>
        <end position="601"/>
    </location>
</feature>
<feature type="compositionally biased region" description="Basic and acidic residues" evidence="1">
    <location>
        <begin position="525"/>
        <end position="549"/>
    </location>
</feature>
<sequence length="779" mass="85463">PQIGQIDIELQEAGKDAGLTAILAGTAAGALDAIPALRLLGRMFPGVSTTVAKNFVKDVVVGAGAQALLEGGTEGAQEMIAIAALAYHDPSFDPFSRESAFRVADSFAIGALVGAVTGAGAQAFGSRDKTDKVPKPTSKRDIPAFQFEKEEPASLPEDFNPANNTFFEEVRDRVRSTVGSVLDPIFNTSRDKAQSALDALDVDFKGQLNKVGAKISNLVDKIQATFIDSNRDDINRVKRFAADSAQSIYERASVLTDPQARIEFVDRALEQVRTKVSTLVAPLQKKADLSGQSLKSGINSFEDLDELLDEKTRGDLKEEAEQQAFEPQEEVPVRFTFGKDKTGGLRRNENNLITPAEREEARGWASKELARRQMLKTKQKFPSVPDSAWALKQKEDGTWVIEIATAEGNKLLADDAQLNDGIERARLSARGNRDPLRPRVKIPSLDRPGQQTNIDLITLAQAGRDLNEQSVTLRQGLITALGRIFDRGGLSKEQFNRSVRTYDAAFPREKADQTKFNIGPQGQDPDVRLRDSLLEPRDRKNVARDRELAQEFTDPDAIPIGDEPDATGLQGRPSEAQEARKSAAQLPKTTPVTKQPAKPPTVTVIATPESEAAMGADLKALVERFTKILTRKETTVTVVETRNESNLQNVPQHLKDLMGTLEFIIMEALSPASVHYDIDTGQVSIFIHDFQQNLGETTAFLMHELGHVVHYDTWQSLNKAEQDALFDAFKADVAAGRTTGGALQGPVKGFENLVDPDTPAKITIFEFREWMADQFVLWA</sequence>
<name>A0A0F9HWQ8_9ZZZZ</name>
<feature type="non-terminal residue" evidence="2">
    <location>
        <position position="1"/>
    </location>
</feature>
<proteinExistence type="predicted"/>
<evidence type="ECO:0000313" key="2">
    <source>
        <dbReference type="EMBL" id="KKL86150.1"/>
    </source>
</evidence>
<comment type="caution">
    <text evidence="2">The sequence shown here is derived from an EMBL/GenBank/DDBJ whole genome shotgun (WGS) entry which is preliminary data.</text>
</comment>
<accession>A0A0F9HWQ8</accession>
<protein>
    <submittedName>
        <fullName evidence="2">Uncharacterized protein</fullName>
    </submittedName>
</protein>
<dbReference type="EMBL" id="LAZR01021196">
    <property type="protein sequence ID" value="KKL86150.1"/>
    <property type="molecule type" value="Genomic_DNA"/>
</dbReference>
<feature type="non-terminal residue" evidence="2">
    <location>
        <position position="779"/>
    </location>
</feature>
<gene>
    <name evidence="2" type="ORF">LCGC14_1947610</name>
</gene>